<dbReference type="RefSeq" id="XP_006561942.2">
    <property type="nucleotide sequence ID" value="XM_006561879.3"/>
</dbReference>
<sequence>MLIIFTVLLISALNSATGVEFFSASFARPRRGIVETSHDDPRDGKPRSIDVEKSSPRSNYKNAKIVKEPIIGSIDSPMYGDIFKQSSSYIVPPFETQNVPFLPYSDNLFTISAGYKIANDDNFGKPVNQAKIYNQNVAAGTKLQIPVYKTNYPPKSGETYAPIFQNKKASFPSYLSNLQNQLVLKPTVEDNRFNFGEAGTGEKVNAVQQLGSHFLLPSFQGQVIPISTLANNAPFPRYKGAAIQVYPTVAGFSTTAYQPLQAQQQFQFGHGIVQPVDNSGRPPPSQAEEIRSDVEIIDEKKPRPPPRSDEDDGDQADDDDHGYTPPERHEANSQDDNDDYEVKSFKAPPAEGDFKPSTSFPFKEYDEKFGRYSNRDKLGGDEKSVSKNRDYSGDDDDESSARYLSEDTSSKAYYDRQEEEEGETYDDKPRDYERRKTKEERDENAAKYYDKNFDEEFDASYKAKLSKQKMKHGKGGRNIYEVEDPSSEGSQRNFRYYKDSRNTGGYSLVPETNIYEGGFGYKILGRRTIL</sequence>
<feature type="chain" id="PRO_5044659462" evidence="2">
    <location>
        <begin position="19"/>
        <end position="530"/>
    </location>
</feature>
<feature type="region of interest" description="Disordered" evidence="1">
    <location>
        <begin position="468"/>
        <end position="492"/>
    </location>
</feature>
<evidence type="ECO:0000313" key="4">
    <source>
        <dbReference type="Proteomes" id="UP000005203"/>
    </source>
</evidence>
<feature type="compositionally biased region" description="Basic and acidic residues" evidence="1">
    <location>
        <begin position="363"/>
        <end position="392"/>
    </location>
</feature>
<keyword evidence="2" id="KW-0732">Signal</keyword>
<reference evidence="3" key="1">
    <citation type="submission" date="2021-01" db="UniProtKB">
        <authorList>
            <consortium name="EnsemblMetazoa"/>
        </authorList>
    </citation>
    <scope>IDENTIFICATION</scope>
    <source>
        <strain evidence="3">DH4</strain>
    </source>
</reference>
<dbReference type="EnsemblMetazoa" id="XM_006561879">
    <property type="protein sequence ID" value="XP_006561942"/>
    <property type="gene ID" value="LOC102654008"/>
</dbReference>
<accession>A0A8B6YY43</accession>
<evidence type="ECO:0000313" key="3">
    <source>
        <dbReference type="EnsemblMetazoa" id="XP_006561942"/>
    </source>
</evidence>
<evidence type="ECO:0000313" key="5">
    <source>
        <dbReference type="RefSeq" id="XP_006561942.2"/>
    </source>
</evidence>
<feature type="compositionally biased region" description="Basic and acidic residues" evidence="1">
    <location>
        <begin position="404"/>
        <end position="416"/>
    </location>
</feature>
<dbReference type="AlphaFoldDB" id="A0A7M7GPA1"/>
<feature type="compositionally biased region" description="Basic and acidic residues" evidence="1">
    <location>
        <begin position="33"/>
        <end position="55"/>
    </location>
</feature>
<dbReference type="KEGG" id="ame:102654008"/>
<feature type="compositionally biased region" description="Basic and acidic residues" evidence="1">
    <location>
        <begin position="288"/>
        <end position="308"/>
    </location>
</feature>
<feature type="signal peptide" evidence="2">
    <location>
        <begin position="1"/>
        <end position="18"/>
    </location>
</feature>
<gene>
    <name evidence="5" type="primary">LOC102654008</name>
</gene>
<evidence type="ECO:0000256" key="2">
    <source>
        <dbReference type="SAM" id="SignalP"/>
    </source>
</evidence>
<feature type="compositionally biased region" description="Acidic residues" evidence="1">
    <location>
        <begin position="309"/>
        <end position="320"/>
    </location>
</feature>
<name>A0A7M7GPA1_APIME</name>
<organism evidence="3">
    <name type="scientific">Apis mellifera</name>
    <name type="common">Honeybee</name>
    <dbReference type="NCBI Taxonomy" id="7460"/>
    <lineage>
        <taxon>Eukaryota</taxon>
        <taxon>Metazoa</taxon>
        <taxon>Ecdysozoa</taxon>
        <taxon>Arthropoda</taxon>
        <taxon>Hexapoda</taxon>
        <taxon>Insecta</taxon>
        <taxon>Pterygota</taxon>
        <taxon>Neoptera</taxon>
        <taxon>Endopterygota</taxon>
        <taxon>Hymenoptera</taxon>
        <taxon>Apocrita</taxon>
        <taxon>Aculeata</taxon>
        <taxon>Apoidea</taxon>
        <taxon>Anthophila</taxon>
        <taxon>Apidae</taxon>
        <taxon>Apis</taxon>
    </lineage>
</organism>
<dbReference type="GeneID" id="102654008"/>
<accession>A0A7M7GPA1</accession>
<proteinExistence type="predicted"/>
<keyword evidence="4" id="KW-1185">Reference proteome</keyword>
<dbReference type="Proteomes" id="UP000005203">
    <property type="component" value="Linkage group LG9"/>
</dbReference>
<dbReference type="OrthoDB" id="7669618at2759"/>
<feature type="region of interest" description="Disordered" evidence="1">
    <location>
        <begin position="33"/>
        <end position="56"/>
    </location>
</feature>
<feature type="region of interest" description="Disordered" evidence="1">
    <location>
        <begin position="272"/>
        <end position="444"/>
    </location>
</feature>
<protein>
    <submittedName>
        <fullName evidence="5">Uncharacterized protein LOC102654008</fullName>
    </submittedName>
</protein>
<feature type="compositionally biased region" description="Basic and acidic residues" evidence="1">
    <location>
        <begin position="425"/>
        <end position="444"/>
    </location>
</feature>
<reference evidence="5" key="2">
    <citation type="submission" date="2025-04" db="UniProtKB">
        <authorList>
            <consortium name="RefSeq"/>
        </authorList>
    </citation>
    <scope>IDENTIFICATION</scope>
    <source>
        <strain evidence="5">DH4</strain>
        <tissue evidence="5">Whole body</tissue>
    </source>
</reference>
<evidence type="ECO:0000256" key="1">
    <source>
        <dbReference type="SAM" id="MobiDB-lite"/>
    </source>
</evidence>